<dbReference type="RefSeq" id="WP_092121997.1">
    <property type="nucleotide sequence ID" value="NZ_FMXO01000014.1"/>
</dbReference>
<sequence>MTKAERFVIDSNVLISAALRASGPPAGLLEALHRSTAVLLFSHETQAELVSRLMKNKFDRYVSVPMRQRFLAQLDAVSEYVPIVNRPMGCRDPEDDIFLETAVNGNADCLITGDKDLLAMHPFQGIPILLPAQGLMLFFSG</sequence>
<dbReference type="InterPro" id="IPR002716">
    <property type="entry name" value="PIN_dom"/>
</dbReference>
<proteinExistence type="predicted"/>
<dbReference type="NCBIfam" id="TIGR00305">
    <property type="entry name" value="putative toxin-antitoxin system toxin component, PIN family"/>
    <property type="match status" value="1"/>
</dbReference>
<dbReference type="AlphaFoldDB" id="A0A1G6DWJ9"/>
<reference evidence="2 3" key="1">
    <citation type="submission" date="2016-10" db="EMBL/GenBank/DDBJ databases">
        <authorList>
            <person name="de Groot N.N."/>
        </authorList>
    </citation>
    <scope>NUCLEOTIDE SEQUENCE [LARGE SCALE GENOMIC DNA]</scope>
    <source>
        <strain evidence="2 3">ASO4-2</strain>
    </source>
</reference>
<evidence type="ECO:0000313" key="2">
    <source>
        <dbReference type="EMBL" id="SDB49145.1"/>
    </source>
</evidence>
<dbReference type="EMBL" id="FMXO01000014">
    <property type="protein sequence ID" value="SDB49145.1"/>
    <property type="molecule type" value="Genomic_DNA"/>
</dbReference>
<keyword evidence="3" id="KW-1185">Reference proteome</keyword>
<dbReference type="InterPro" id="IPR002850">
    <property type="entry name" value="PIN_toxin-like"/>
</dbReference>
<protein>
    <submittedName>
        <fullName evidence="2">Putative toxin-antitoxin system toxin component, PIN family</fullName>
    </submittedName>
</protein>
<dbReference type="PANTHER" id="PTHR34610">
    <property type="entry name" value="SSL7007 PROTEIN"/>
    <property type="match status" value="1"/>
</dbReference>
<gene>
    <name evidence="2" type="ORF">SAMN05660653_02395</name>
</gene>
<dbReference type="SMART" id="SM00670">
    <property type="entry name" value="PINc"/>
    <property type="match status" value="1"/>
</dbReference>
<dbReference type="PANTHER" id="PTHR34610:SF4">
    <property type="entry name" value="SLL8027 PROTEIN"/>
    <property type="match status" value="1"/>
</dbReference>
<dbReference type="InterPro" id="IPR029060">
    <property type="entry name" value="PIN-like_dom_sf"/>
</dbReference>
<organism evidence="2 3">
    <name type="scientific">Desulfonatronum thiosulfatophilum</name>
    <dbReference type="NCBI Taxonomy" id="617002"/>
    <lineage>
        <taxon>Bacteria</taxon>
        <taxon>Pseudomonadati</taxon>
        <taxon>Thermodesulfobacteriota</taxon>
        <taxon>Desulfovibrionia</taxon>
        <taxon>Desulfovibrionales</taxon>
        <taxon>Desulfonatronaceae</taxon>
        <taxon>Desulfonatronum</taxon>
    </lineage>
</organism>
<name>A0A1G6DWJ9_9BACT</name>
<dbReference type="OrthoDB" id="9798108at2"/>
<dbReference type="SUPFAM" id="SSF88723">
    <property type="entry name" value="PIN domain-like"/>
    <property type="match status" value="1"/>
</dbReference>
<dbReference type="Proteomes" id="UP000198771">
    <property type="component" value="Unassembled WGS sequence"/>
</dbReference>
<accession>A0A1G6DWJ9</accession>
<evidence type="ECO:0000313" key="3">
    <source>
        <dbReference type="Proteomes" id="UP000198771"/>
    </source>
</evidence>
<dbReference type="Pfam" id="PF13470">
    <property type="entry name" value="PIN_3"/>
    <property type="match status" value="1"/>
</dbReference>
<evidence type="ECO:0000259" key="1">
    <source>
        <dbReference type="SMART" id="SM00670"/>
    </source>
</evidence>
<feature type="domain" description="PIN" evidence="1">
    <location>
        <begin position="5"/>
        <end position="119"/>
    </location>
</feature>